<dbReference type="GO" id="GO:0016874">
    <property type="term" value="F:ligase activity"/>
    <property type="evidence" value="ECO:0007669"/>
    <property type="project" value="UniProtKB-KW"/>
</dbReference>
<keyword evidence="1 9" id="KW-0808">Transferase</keyword>
<dbReference type="InterPro" id="IPR005190">
    <property type="entry name" value="GlnE_rpt_dom"/>
</dbReference>
<dbReference type="NCBIfam" id="NF010707">
    <property type="entry name" value="PRK14109.1"/>
    <property type="match status" value="1"/>
</dbReference>
<dbReference type="Gene3D" id="3.30.460.10">
    <property type="entry name" value="Beta Polymerase, domain 2"/>
    <property type="match status" value="2"/>
</dbReference>
<accession>A0A806FHJ8</accession>
<feature type="domain" description="Glutamate-ammonia ligase adenylyltransferase repeated" evidence="7">
    <location>
        <begin position="142"/>
        <end position="348"/>
    </location>
</feature>
<organism evidence="9 10">
    <name type="scientific">Bifidobacterium animalis subsp. lactis CNCM I-2494</name>
    <dbReference type="NCBI Taxonomy" id="1042403"/>
    <lineage>
        <taxon>Bacteria</taxon>
        <taxon>Bacillati</taxon>
        <taxon>Actinomycetota</taxon>
        <taxon>Actinomycetes</taxon>
        <taxon>Bifidobacteriales</taxon>
        <taxon>Bifidobacteriaceae</taxon>
        <taxon>Bifidobacterium</taxon>
    </lineage>
</organism>
<dbReference type="AlphaFoldDB" id="A0A806FHJ8"/>
<dbReference type="Proteomes" id="UP000008394">
    <property type="component" value="Chromosome"/>
</dbReference>
<dbReference type="PANTHER" id="PTHR30621:SF0">
    <property type="entry name" value="BIFUNCTIONAL GLUTAMINE SYNTHETASE ADENYLYLTRANSFERASE_ADENYLYL-REMOVING ENZYME"/>
    <property type="match status" value="1"/>
</dbReference>
<keyword evidence="4" id="KW-0067">ATP-binding</keyword>
<evidence type="ECO:0000259" key="7">
    <source>
        <dbReference type="Pfam" id="PF03710"/>
    </source>
</evidence>
<feature type="domain" description="PII-uridylyltransferase/Glutamine-synthetase adenylyltransferase" evidence="8">
    <location>
        <begin position="899"/>
        <end position="1042"/>
    </location>
</feature>
<dbReference type="GO" id="GO:0000820">
    <property type="term" value="P:regulation of glutamine family amino acid metabolic process"/>
    <property type="evidence" value="ECO:0007669"/>
    <property type="project" value="TreeGrafter"/>
</dbReference>
<feature type="domain" description="Glutamate-ammonia ligase adenylyltransferase repeated" evidence="7">
    <location>
        <begin position="635"/>
        <end position="875"/>
    </location>
</feature>
<evidence type="ECO:0000256" key="3">
    <source>
        <dbReference type="ARBA" id="ARBA00022741"/>
    </source>
</evidence>
<evidence type="ECO:0000313" key="9">
    <source>
        <dbReference type="EMBL" id="AEK30335.1"/>
    </source>
</evidence>
<dbReference type="EMBL" id="CP002915">
    <property type="protein sequence ID" value="AEK30335.1"/>
    <property type="molecule type" value="Genomic_DNA"/>
</dbReference>
<dbReference type="GO" id="GO:0005524">
    <property type="term" value="F:ATP binding"/>
    <property type="evidence" value="ECO:0007669"/>
    <property type="project" value="UniProtKB-KW"/>
</dbReference>
<reference evidence="9 10" key="1">
    <citation type="journal article" date="2011" name="J. Bacteriol.">
        <title>Genome Sequence of the Probiotic Strain Bifidobacterium animalis subsp. lactis CNCM I-2494.</title>
        <authorList>
            <person name="Chervaux C."/>
            <person name="Grimaldi C."/>
            <person name="Bolotin A."/>
            <person name="Quinquis B."/>
            <person name="Legrain-Raspaud S."/>
            <person name="van Hylckama Vlieg J.E."/>
            <person name="Denariaz G."/>
            <person name="Smokvina T."/>
        </authorList>
    </citation>
    <scope>NUCLEOTIDE SEQUENCE [LARGE SCALE GENOMIC DNA]</scope>
    <source>
        <strain evidence="9 10">CNCM I-2494</strain>
    </source>
</reference>
<keyword evidence="5" id="KW-0460">Magnesium</keyword>
<evidence type="ECO:0000256" key="1">
    <source>
        <dbReference type="ARBA" id="ARBA00022679"/>
    </source>
</evidence>
<dbReference type="EC" id="2.7.7.42" evidence="9"/>
<dbReference type="Pfam" id="PF03710">
    <property type="entry name" value="GlnE"/>
    <property type="match status" value="2"/>
</dbReference>
<dbReference type="KEGG" id="bnm:BALAC2494_00250"/>
<dbReference type="GO" id="GO:0005829">
    <property type="term" value="C:cytosol"/>
    <property type="evidence" value="ECO:0007669"/>
    <property type="project" value="TreeGrafter"/>
</dbReference>
<name>A0A806FHJ8_BIFAN</name>
<gene>
    <name evidence="9" type="ORF">BALAC2494_00250</name>
</gene>
<dbReference type="GO" id="GO:0008882">
    <property type="term" value="F:[glutamate-ammonia-ligase] adenylyltransferase activity"/>
    <property type="evidence" value="ECO:0007669"/>
    <property type="project" value="UniProtKB-EC"/>
</dbReference>
<keyword evidence="6" id="KW-0511">Multifunctional enzyme</keyword>
<evidence type="ECO:0000313" key="10">
    <source>
        <dbReference type="Proteomes" id="UP000008394"/>
    </source>
</evidence>
<evidence type="ECO:0000256" key="4">
    <source>
        <dbReference type="ARBA" id="ARBA00022840"/>
    </source>
</evidence>
<feature type="domain" description="PII-uridylyltransferase/Glutamine-synthetase adenylyltransferase" evidence="8">
    <location>
        <begin position="386"/>
        <end position="472"/>
    </location>
</feature>
<dbReference type="PANTHER" id="PTHR30621">
    <property type="entry name" value="GLUTAMINE SYNTHETASE ADENYLYLTRANSFERASE"/>
    <property type="match status" value="1"/>
</dbReference>
<dbReference type="InterPro" id="IPR023057">
    <property type="entry name" value="GlnE"/>
</dbReference>
<dbReference type="Gene3D" id="1.20.120.330">
    <property type="entry name" value="Nucleotidyltransferases domain 2"/>
    <property type="match status" value="2"/>
</dbReference>
<evidence type="ECO:0000256" key="6">
    <source>
        <dbReference type="ARBA" id="ARBA00023268"/>
    </source>
</evidence>
<keyword evidence="2 9" id="KW-0548">Nucleotidyltransferase</keyword>
<proteinExistence type="predicted"/>
<dbReference type="CDD" id="cd05401">
    <property type="entry name" value="NT_GlnE_GlnD_like"/>
    <property type="match status" value="2"/>
</dbReference>
<dbReference type="InterPro" id="IPR043519">
    <property type="entry name" value="NT_sf"/>
</dbReference>
<evidence type="ECO:0000256" key="5">
    <source>
        <dbReference type="ARBA" id="ARBA00022842"/>
    </source>
</evidence>
<dbReference type="SUPFAM" id="SSF81301">
    <property type="entry name" value="Nucleotidyltransferase"/>
    <property type="match status" value="2"/>
</dbReference>
<dbReference type="SUPFAM" id="SSF81593">
    <property type="entry name" value="Nucleotidyltransferase substrate binding subunit/domain"/>
    <property type="match status" value="2"/>
</dbReference>
<protein>
    <submittedName>
        <fullName evidence="9">[Glutamate--ammonia-ligase] adenylyltransferase</fullName>
        <ecNumber evidence="9">2.7.7.42</ecNumber>
    </submittedName>
</protein>
<keyword evidence="9" id="KW-0436">Ligase</keyword>
<dbReference type="InterPro" id="IPR013546">
    <property type="entry name" value="PII_UdlTrfase/GS_AdlTrfase"/>
</dbReference>
<evidence type="ECO:0000256" key="2">
    <source>
        <dbReference type="ARBA" id="ARBA00022695"/>
    </source>
</evidence>
<keyword evidence="3" id="KW-0547">Nucleotide-binding</keyword>
<dbReference type="Pfam" id="PF08335">
    <property type="entry name" value="GlnD_UR_UTase"/>
    <property type="match status" value="2"/>
</dbReference>
<sequence length="1047" mass="117572">MTGMEIDENTTPSTRDIIHAGFENLGRAKELLSEVCSAGDLELTQRELLGELAHCADPDVALDALHELIISFADRPGKLHGLLHGRSPRTLLQVLGASRQLGVLMRSRPELVEAAAVDSLHSAGFDGEARRATMLAAIDAHEEQLGAADSSDSSFRRLITDVPLAEATNRLRRNYYEQLAAIMAYDVSHDDPIAIQPAVSRALSDLADAALESALAIAQSNTEESELLRFTIIGMGKLGAQELNYVSDVDLIYVVEPMAETMSQPQLVKVGSKIAMLMQKICQSVMPNVMEPALWQIDGALRPEGKDGPLVRRLDSHKAYYRQWAESWEFQALLKARAVAGDVPLGEAYMQMASEFVWQASRRENFVSDCQRMRERVESLIPVPLRDREIKLGRGGLRDVEFTVQMLQLVHGRADETLHVRSTLQALQALSDGGYVSRRHARVLSHDYRFERVLEHRQQMWQLKRTHLFPDMGNANAGGLEKKRTVNVEELSRNAELHRLARVFGWHNEELVDNFDETRRQIRRLHNEIYYRPMLPISAVSGDERVELSEQAVMDRYAAIGFADPQAALRHVQALTAGITRAAKINGILLPAVLRWLGEGQNPDMGLLGWSNLEERFGSGSDYLGFLRDSQSAAQRLCHVLSNSRFLGDALNKSQESIRWLGDDDQLHARTRESLDVGCQAIITRYDDSLADAANMLRALRRHEIERIGIGWMTDVIDSAQALNGMTDVVDSIIQASLQWAVHDTMRANGMDGPAAHLAVIGMGRYGGREVNFSSDADVIIIYRPAHGADDSAANSFARKVQEQMRMMLMGPVSTEPKIELDMDLRPEGKNGPVVRSYASCEEYYRAWASVWERQALLRARFAAGDKELAEDFLANVANPFRYPAERLTDDQLQEIRRLKARMEAERLPRGVRRDRHLKLGRGGLSDVEWTVQLLQLQHAHDIEALQVNSTMQALDVLVEHGLIVMEDAKILRDAWQMCTAARNGNYLWNGRANRADILPDQHFDLSGIATYLGYDPDRGQQFENDILSQMRKSREVCERLFYGVEE</sequence>
<evidence type="ECO:0000259" key="8">
    <source>
        <dbReference type="Pfam" id="PF08335"/>
    </source>
</evidence>